<dbReference type="InterPro" id="IPR036770">
    <property type="entry name" value="Ankyrin_rpt-contain_sf"/>
</dbReference>
<dbReference type="PROSITE" id="PS50297">
    <property type="entry name" value="ANK_REP_REGION"/>
    <property type="match status" value="4"/>
</dbReference>
<keyword evidence="4" id="KW-1133">Transmembrane helix</keyword>
<feature type="transmembrane region" description="Helical" evidence="4">
    <location>
        <begin position="244"/>
        <end position="266"/>
    </location>
</feature>
<keyword evidence="5" id="KW-0732">Signal</keyword>
<dbReference type="PROSITE" id="PS50088">
    <property type="entry name" value="ANK_REPEAT"/>
    <property type="match status" value="5"/>
</dbReference>
<sequence length="1176" mass="131311">MSPIWLTILFLVPFVRAGDDWEDFTNNLATDLLTMPNLRHYSQAPLIVLFGERLTKQFLSESIHIVDNLIFALSPLGVLTTVVSLIRVRGSSSLKAFVGRAQEGPAEAESELLPCVSQSTAELFNDGGISRVFGRPKIIEIIAWEDEDPKTFEKSMKIGTLRDAIREGAWRGDGLGPDPNHFPELDIPNLSLNKGIKAKGQFWFYCAAMLGIVMQIGVMAYSAITVFVFPSDFKKNDKAVPGYAFPFYITGTTLLFTGMLSSAIIIRHSSVLYKFERNKPGKTYWLQPGNQHVGDQVFGAFMTSSKRPVYLKSIRAPKYLDHENLKHGKLYMILGATIVGFVIQFVGLRGLHASVILAQLGSTLAMSILRTCLRTERMAPGENLIEKQSQQLKVDRKQELDRFALFLHDIRSLQTVFVRSPGLSQTSSSSTFTVGVEPSMAAKVIQTRLTLAEITSRDSRCGVHVAWDDMPVRNTARSLAETIGTTMDLLSSWGVGLGDHFRFQIVVECFSSNPQSQISPSDHEAYTFHVLRKGDVLKWTVNPNELEAVIGLSTYSLYQSDPCWSEEKLHRIVGLGDSEAGQLETYLYFHKWVFRQTEAKLVPGQQFPPRLFGFCRRMSDNTSISNYSSMSAFSSSNQPGEDTLVVNTMNTLETMVAQDIYIQFFRSACAHLGAQTDDSEICSGIQSSFLIKNDRINELVACFETSGLGSWEDALLCTIPTLRELEILPRLSAESPKVREKVKTLIERGSWNKIFSLLEWICERSEGVEFEHSVYELGNICCRALLGPSLSDRAAGVDRIKHLFQGDLRHQFLSQRQISTPKSWTGSQRDRDWWQKFLKQLGWIAWHQAVNQQKWQNMDWALSALQRLGASESLGTAAEFGQDAKYPIEAVKAVQDWLTVDDLDFTHDIDGKEDEQGFGWALQEGFNAIAYMLLVRWAEVGTRYQEPLFFQRAFTTAAKHSCDWGISVLKQHGADIEATNPNKISALLYAIHEEDLGATKLLLRNGANANGNDKAPDVKPLLLSAHRGLTDFVELLLLQGADIEARDSIGMTALHWACRENQIDTARFILSRNVDVNLWGAQYVTPLICAVKGGHFQMMKVLMEHGANVNAQDDSGMSALMHAASESLEDIMHLLLANGADLHAQDCNDLTALDWARNCKRPAAAGILEMALSKKT</sequence>
<dbReference type="GeneID" id="81353321"/>
<evidence type="ECO:0000256" key="5">
    <source>
        <dbReference type="SAM" id="SignalP"/>
    </source>
</evidence>
<dbReference type="OrthoDB" id="7464126at2759"/>
<feature type="transmembrane region" description="Helical" evidence="4">
    <location>
        <begin position="202"/>
        <end position="224"/>
    </location>
</feature>
<reference evidence="6" key="2">
    <citation type="journal article" date="2023" name="IMA Fungus">
        <title>Comparative genomic study of the Penicillium genus elucidates a diverse pangenome and 15 lateral gene transfer events.</title>
        <authorList>
            <person name="Petersen C."/>
            <person name="Sorensen T."/>
            <person name="Nielsen M.R."/>
            <person name="Sondergaard T.E."/>
            <person name="Sorensen J.L."/>
            <person name="Fitzpatrick D.A."/>
            <person name="Frisvad J.C."/>
            <person name="Nielsen K.L."/>
        </authorList>
    </citation>
    <scope>NUCLEOTIDE SEQUENCE</scope>
    <source>
        <strain evidence="6">IBT 30761</strain>
    </source>
</reference>
<keyword evidence="4" id="KW-0812">Transmembrane</keyword>
<dbReference type="Proteomes" id="UP001149074">
    <property type="component" value="Unassembled WGS sequence"/>
</dbReference>
<evidence type="ECO:0000256" key="4">
    <source>
        <dbReference type="SAM" id="Phobius"/>
    </source>
</evidence>
<protein>
    <submittedName>
        <fullName evidence="6">Uncharacterized protein</fullName>
    </submittedName>
</protein>
<proteinExistence type="predicted"/>
<feature type="repeat" description="ANK" evidence="3">
    <location>
        <begin position="1082"/>
        <end position="1114"/>
    </location>
</feature>
<evidence type="ECO:0000256" key="3">
    <source>
        <dbReference type="PROSITE-ProRule" id="PRU00023"/>
    </source>
</evidence>
<dbReference type="Pfam" id="PF12796">
    <property type="entry name" value="Ank_2"/>
    <property type="match status" value="2"/>
</dbReference>
<evidence type="ECO:0000256" key="2">
    <source>
        <dbReference type="ARBA" id="ARBA00023043"/>
    </source>
</evidence>
<dbReference type="EMBL" id="JAPQKI010000002">
    <property type="protein sequence ID" value="KAJ5111313.1"/>
    <property type="molecule type" value="Genomic_DNA"/>
</dbReference>
<evidence type="ECO:0000313" key="6">
    <source>
        <dbReference type="EMBL" id="KAJ5111313.1"/>
    </source>
</evidence>
<gene>
    <name evidence="6" type="ORF">N7532_001848</name>
</gene>
<feature type="transmembrane region" description="Helical" evidence="4">
    <location>
        <begin position="69"/>
        <end position="88"/>
    </location>
</feature>
<accession>A0A9W9KMU5</accession>
<comment type="caution">
    <text evidence="6">The sequence shown here is derived from an EMBL/GenBank/DDBJ whole genome shotgun (WGS) entry which is preliminary data.</text>
</comment>
<keyword evidence="2 3" id="KW-0040">ANK repeat</keyword>
<keyword evidence="7" id="KW-1185">Reference proteome</keyword>
<organism evidence="6 7">
    <name type="scientific">Penicillium argentinense</name>
    <dbReference type="NCBI Taxonomy" id="1131581"/>
    <lineage>
        <taxon>Eukaryota</taxon>
        <taxon>Fungi</taxon>
        <taxon>Dikarya</taxon>
        <taxon>Ascomycota</taxon>
        <taxon>Pezizomycotina</taxon>
        <taxon>Eurotiomycetes</taxon>
        <taxon>Eurotiomycetidae</taxon>
        <taxon>Eurotiales</taxon>
        <taxon>Aspergillaceae</taxon>
        <taxon>Penicillium</taxon>
    </lineage>
</organism>
<reference evidence="6" key="1">
    <citation type="submission" date="2022-11" db="EMBL/GenBank/DDBJ databases">
        <authorList>
            <person name="Petersen C."/>
        </authorList>
    </citation>
    <scope>NUCLEOTIDE SEQUENCE</scope>
    <source>
        <strain evidence="6">IBT 30761</strain>
    </source>
</reference>
<dbReference type="SMART" id="SM00248">
    <property type="entry name" value="ANK"/>
    <property type="match status" value="5"/>
</dbReference>
<feature type="chain" id="PRO_5040990353" evidence="5">
    <location>
        <begin position="18"/>
        <end position="1176"/>
    </location>
</feature>
<dbReference type="SUPFAM" id="SSF48403">
    <property type="entry name" value="Ankyrin repeat"/>
    <property type="match status" value="1"/>
</dbReference>
<feature type="signal peptide" evidence="5">
    <location>
        <begin position="1"/>
        <end position="17"/>
    </location>
</feature>
<dbReference type="PANTHER" id="PTHR24198">
    <property type="entry name" value="ANKYRIN REPEAT AND PROTEIN KINASE DOMAIN-CONTAINING PROTEIN"/>
    <property type="match status" value="1"/>
</dbReference>
<feature type="transmembrane region" description="Helical" evidence="4">
    <location>
        <begin position="330"/>
        <end position="347"/>
    </location>
</feature>
<evidence type="ECO:0000256" key="1">
    <source>
        <dbReference type="ARBA" id="ARBA00022737"/>
    </source>
</evidence>
<evidence type="ECO:0000313" key="7">
    <source>
        <dbReference type="Proteomes" id="UP001149074"/>
    </source>
</evidence>
<feature type="repeat" description="ANK" evidence="3">
    <location>
        <begin position="1115"/>
        <end position="1147"/>
    </location>
</feature>
<dbReference type="PANTHER" id="PTHR24198:SF165">
    <property type="entry name" value="ANKYRIN REPEAT-CONTAINING PROTEIN-RELATED"/>
    <property type="match status" value="1"/>
</dbReference>
<feature type="repeat" description="ANK" evidence="3">
    <location>
        <begin position="982"/>
        <end position="1014"/>
    </location>
</feature>
<name>A0A9W9KMU5_9EURO</name>
<keyword evidence="4" id="KW-0472">Membrane</keyword>
<keyword evidence="1" id="KW-0677">Repeat</keyword>
<feature type="repeat" description="ANK" evidence="3">
    <location>
        <begin position="1016"/>
        <end position="1048"/>
    </location>
</feature>
<dbReference type="PRINTS" id="PR01415">
    <property type="entry name" value="ANKYRIN"/>
</dbReference>
<dbReference type="AlphaFoldDB" id="A0A9W9KMU5"/>
<dbReference type="RefSeq" id="XP_056479383.1">
    <property type="nucleotide sequence ID" value="XM_056614342.1"/>
</dbReference>
<feature type="repeat" description="ANK" evidence="3">
    <location>
        <begin position="1049"/>
        <end position="1081"/>
    </location>
</feature>
<dbReference type="InterPro" id="IPR002110">
    <property type="entry name" value="Ankyrin_rpt"/>
</dbReference>
<dbReference type="Gene3D" id="1.25.40.20">
    <property type="entry name" value="Ankyrin repeat-containing domain"/>
    <property type="match status" value="1"/>
</dbReference>